<reference evidence="12 13" key="1">
    <citation type="submission" date="2010-05" db="EMBL/GenBank/DDBJ databases">
        <title>The Genome Sequence of Thecamonas trahens ATCC 50062.</title>
        <authorList>
            <consortium name="The Broad Institute Genome Sequencing Platform"/>
            <person name="Russ C."/>
            <person name="Cuomo C."/>
            <person name="Shea T."/>
            <person name="Young S.K."/>
            <person name="Zeng Q."/>
            <person name="Koehrsen M."/>
            <person name="Haas B."/>
            <person name="Borodovsky M."/>
            <person name="Guigo R."/>
            <person name="Alvarado L."/>
            <person name="Berlin A."/>
            <person name="Bochicchio J."/>
            <person name="Borenstein D."/>
            <person name="Chapman S."/>
            <person name="Chen Z."/>
            <person name="Freedman E."/>
            <person name="Gellesch M."/>
            <person name="Goldberg J."/>
            <person name="Griggs A."/>
            <person name="Gujja S."/>
            <person name="Heilman E."/>
            <person name="Heiman D."/>
            <person name="Hepburn T."/>
            <person name="Howarth C."/>
            <person name="Jen D."/>
            <person name="Larson L."/>
            <person name="Mehta T."/>
            <person name="Park D."/>
            <person name="Pearson M."/>
            <person name="Roberts A."/>
            <person name="Saif S."/>
            <person name="Shenoy N."/>
            <person name="Sisk P."/>
            <person name="Stolte C."/>
            <person name="Sykes S."/>
            <person name="Thomson T."/>
            <person name="Walk T."/>
            <person name="White J."/>
            <person name="Yandava C."/>
            <person name="Burger G."/>
            <person name="Gray M.W."/>
            <person name="Holland P.W.H."/>
            <person name="King N."/>
            <person name="Lang F.B.F."/>
            <person name="Roger A.J."/>
            <person name="Ruiz-Trillo I."/>
            <person name="Lander E."/>
            <person name="Nusbaum C."/>
        </authorList>
    </citation>
    <scope>NUCLEOTIDE SEQUENCE [LARGE SCALE GENOMIC DNA]</scope>
    <source>
        <strain evidence="12 13">ATCC 50062</strain>
    </source>
</reference>
<evidence type="ECO:0000256" key="8">
    <source>
        <dbReference type="ARBA" id="ARBA00023175"/>
    </source>
</evidence>
<comment type="similarity">
    <text evidence="2">Belongs to the dynein intermediate chain family.</text>
</comment>
<sequence>MVSLLKVMERMVNLNTYQAIAHDYKYLEFPLDKLASNALTGTLMPLWEFESAKVKKRHVTALAWNPEYPDLFAVGFGSYDFGKRRRGRVYCYTLKNPSHPEYAFETESGVMSLDFHQPPHSSLLAVGLYDGSVLVYDIKVRSKDPIFRSTIRNGKHTDPVWQVQWQEDDLSKKHNFFSVSSDGRVTSWTMVKSDLVHTDIIELQLVDNVKAAAADEEAALFGLAGGLCFDFNHTFEHLFIVGVEDGYIHKCSKAYNSQYLETYVGHVGMIHAVQWNPFHPSIFISASSDWTVKIWDHALKTPLMSFDLNNSVGDVAWAPYSSTVFAACTADGKIYVFDLSVNRHEPLCDQKVVRKARLTHLAFNPDPDNYTLIVGDDRGVVRSFRLSPNLRQIAKIEEPKPQSLLLDAPLDADLDAKPKAKPKTRAEIEVERLDAIFAAQDKSVTMIA</sequence>
<dbReference type="OMA" id="WEFESAK"/>
<evidence type="ECO:0000256" key="1">
    <source>
        <dbReference type="ARBA" id="ARBA00004430"/>
    </source>
</evidence>
<dbReference type="STRING" id="461836.A0A0L0D6M5"/>
<keyword evidence="8" id="KW-0505">Motor protein</keyword>
<evidence type="ECO:0000256" key="2">
    <source>
        <dbReference type="ARBA" id="ARBA00011059"/>
    </source>
</evidence>
<dbReference type="SUPFAM" id="SSF50978">
    <property type="entry name" value="WD40 repeat-like"/>
    <property type="match status" value="1"/>
</dbReference>
<keyword evidence="9" id="KW-0206">Cytoskeleton</keyword>
<comment type="subcellular location">
    <subcellularLocation>
        <location evidence="1">Cytoplasm</location>
        <location evidence="1">Cytoskeleton</location>
        <location evidence="1">Cilium axoneme</location>
    </subcellularLocation>
</comment>
<dbReference type="GO" id="GO:0036157">
    <property type="term" value="C:outer dynein arm"/>
    <property type="evidence" value="ECO:0007669"/>
    <property type="project" value="TreeGrafter"/>
</dbReference>
<dbReference type="RefSeq" id="XP_013760229.1">
    <property type="nucleotide sequence ID" value="XM_013904775.1"/>
</dbReference>
<dbReference type="GeneID" id="25562999"/>
<keyword evidence="10" id="KW-0966">Cell projection</keyword>
<dbReference type="GO" id="GO:0045503">
    <property type="term" value="F:dynein light chain binding"/>
    <property type="evidence" value="ECO:0007669"/>
    <property type="project" value="TreeGrafter"/>
</dbReference>
<dbReference type="GO" id="GO:0003341">
    <property type="term" value="P:cilium movement"/>
    <property type="evidence" value="ECO:0007669"/>
    <property type="project" value="TreeGrafter"/>
</dbReference>
<keyword evidence="6" id="KW-0677">Repeat</keyword>
<dbReference type="OrthoDB" id="366230at2759"/>
<organism evidence="12 13">
    <name type="scientific">Thecamonas trahens ATCC 50062</name>
    <dbReference type="NCBI Taxonomy" id="461836"/>
    <lineage>
        <taxon>Eukaryota</taxon>
        <taxon>Apusozoa</taxon>
        <taxon>Apusomonadida</taxon>
        <taxon>Apusomonadidae</taxon>
        <taxon>Thecamonas</taxon>
    </lineage>
</organism>
<protein>
    <submittedName>
        <fullName evidence="12">Dynein</fullName>
    </submittedName>
</protein>
<keyword evidence="7" id="KW-0243">Dynein</keyword>
<evidence type="ECO:0000313" key="13">
    <source>
        <dbReference type="Proteomes" id="UP000054408"/>
    </source>
</evidence>
<evidence type="ECO:0000256" key="10">
    <source>
        <dbReference type="ARBA" id="ARBA00023273"/>
    </source>
</evidence>
<dbReference type="InterPro" id="IPR050687">
    <property type="entry name" value="Dynein_IC"/>
</dbReference>
<dbReference type="GO" id="GO:0036158">
    <property type="term" value="P:outer dynein arm assembly"/>
    <property type="evidence" value="ECO:0007669"/>
    <property type="project" value="TreeGrafter"/>
</dbReference>
<keyword evidence="5" id="KW-0493">Microtubule</keyword>
<keyword evidence="13" id="KW-1185">Reference proteome</keyword>
<dbReference type="Gene3D" id="2.130.10.10">
    <property type="entry name" value="YVTN repeat-like/Quinoprotein amine dehydrogenase"/>
    <property type="match status" value="2"/>
</dbReference>
<name>A0A0L0D6M5_THETB</name>
<dbReference type="AlphaFoldDB" id="A0A0L0D6M5"/>
<gene>
    <name evidence="12" type="ORF">AMSG_03391</name>
</gene>
<dbReference type="PROSITE" id="PS50082">
    <property type="entry name" value="WD_REPEATS_2"/>
    <property type="match status" value="1"/>
</dbReference>
<dbReference type="InterPro" id="IPR001680">
    <property type="entry name" value="WD40_rpt"/>
</dbReference>
<evidence type="ECO:0000256" key="5">
    <source>
        <dbReference type="ARBA" id="ARBA00022701"/>
    </source>
</evidence>
<dbReference type="PANTHER" id="PTHR12442:SF11">
    <property type="entry name" value="DYNEIN AXONEMAL INTERMEDIATE CHAIN 1"/>
    <property type="match status" value="1"/>
</dbReference>
<dbReference type="SMART" id="SM00320">
    <property type="entry name" value="WD40"/>
    <property type="match status" value="5"/>
</dbReference>
<dbReference type="InterPro" id="IPR036322">
    <property type="entry name" value="WD40_repeat_dom_sf"/>
</dbReference>
<evidence type="ECO:0000256" key="11">
    <source>
        <dbReference type="PROSITE-ProRule" id="PRU00221"/>
    </source>
</evidence>
<dbReference type="PANTHER" id="PTHR12442">
    <property type="entry name" value="DYNEIN INTERMEDIATE CHAIN"/>
    <property type="match status" value="1"/>
</dbReference>
<dbReference type="Pfam" id="PF00400">
    <property type="entry name" value="WD40"/>
    <property type="match status" value="2"/>
</dbReference>
<feature type="repeat" description="WD" evidence="11">
    <location>
        <begin position="263"/>
        <end position="296"/>
    </location>
</feature>
<dbReference type="InterPro" id="IPR015943">
    <property type="entry name" value="WD40/YVTN_repeat-like_dom_sf"/>
</dbReference>
<proteinExistence type="inferred from homology"/>
<evidence type="ECO:0000256" key="3">
    <source>
        <dbReference type="ARBA" id="ARBA00022490"/>
    </source>
</evidence>
<evidence type="ECO:0000256" key="4">
    <source>
        <dbReference type="ARBA" id="ARBA00022574"/>
    </source>
</evidence>
<keyword evidence="3" id="KW-0963">Cytoplasm</keyword>
<evidence type="ECO:0000256" key="7">
    <source>
        <dbReference type="ARBA" id="ARBA00023017"/>
    </source>
</evidence>
<dbReference type="PROSITE" id="PS50294">
    <property type="entry name" value="WD_REPEATS_REGION"/>
    <property type="match status" value="1"/>
</dbReference>
<dbReference type="GO" id="GO:0005874">
    <property type="term" value="C:microtubule"/>
    <property type="evidence" value="ECO:0007669"/>
    <property type="project" value="UniProtKB-KW"/>
</dbReference>
<dbReference type="GO" id="GO:0045504">
    <property type="term" value="F:dynein heavy chain binding"/>
    <property type="evidence" value="ECO:0007669"/>
    <property type="project" value="TreeGrafter"/>
</dbReference>
<keyword evidence="4 11" id="KW-0853">WD repeat</keyword>
<dbReference type="EMBL" id="GL349444">
    <property type="protein sequence ID" value="KNC46958.1"/>
    <property type="molecule type" value="Genomic_DNA"/>
</dbReference>
<evidence type="ECO:0000313" key="12">
    <source>
        <dbReference type="EMBL" id="KNC46958.1"/>
    </source>
</evidence>
<accession>A0A0L0D6M5</accession>
<evidence type="ECO:0000256" key="6">
    <source>
        <dbReference type="ARBA" id="ARBA00022737"/>
    </source>
</evidence>
<dbReference type="Proteomes" id="UP000054408">
    <property type="component" value="Unassembled WGS sequence"/>
</dbReference>
<dbReference type="eggNOG" id="KOG1587">
    <property type="taxonomic scope" value="Eukaryota"/>
</dbReference>
<evidence type="ECO:0000256" key="9">
    <source>
        <dbReference type="ARBA" id="ARBA00023212"/>
    </source>
</evidence>